<dbReference type="PANTHER" id="PTHR39639:SF1">
    <property type="entry name" value="DUF262 DOMAIN-CONTAINING PROTEIN"/>
    <property type="match status" value="1"/>
</dbReference>
<name>A0ABW8Q4N6_9NEIS</name>
<organism evidence="1 2">
    <name type="scientific">Neisseria oralis</name>
    <dbReference type="NCBI Taxonomy" id="1107316"/>
    <lineage>
        <taxon>Bacteria</taxon>
        <taxon>Pseudomonadati</taxon>
        <taxon>Pseudomonadota</taxon>
        <taxon>Betaproteobacteria</taxon>
        <taxon>Neisseriales</taxon>
        <taxon>Neisseriaceae</taxon>
        <taxon>Neisseria</taxon>
    </lineage>
</organism>
<keyword evidence="2" id="KW-1185">Reference proteome</keyword>
<sequence>MDYIFTIFHRLNTGGAKLNSQEIRNGIFNGEFSKFLTRISAQYEKELSTLLNQENKRFSFEEFILRFFAFNDRAEEYQSPLTRFLNEYMSDHKNANEAFLNQKNELLSKTINILKKGGLDEDSKSRVIADAVLYGISKNLSFLQDKDKDFLISCIKKMKDNEYFSANELQEGIFKTNKVKNRLKAAQLAFSGV</sequence>
<reference evidence="1 2" key="1">
    <citation type="submission" date="2024-11" db="EMBL/GenBank/DDBJ databases">
        <authorList>
            <person name="Mikucki A.G."/>
            <person name="Kahler C.M."/>
        </authorList>
    </citation>
    <scope>NUCLEOTIDE SEQUENCE [LARGE SCALE GENOMIC DNA]</scope>
    <source>
        <strain evidence="1 2">EXNM717</strain>
    </source>
</reference>
<dbReference type="EMBL" id="JBJGEB010000008">
    <property type="protein sequence ID" value="MFK7642519.1"/>
    <property type="molecule type" value="Genomic_DNA"/>
</dbReference>
<dbReference type="Proteomes" id="UP001621964">
    <property type="component" value="Unassembled WGS sequence"/>
</dbReference>
<accession>A0ABW8Q4N6</accession>
<evidence type="ECO:0000313" key="1">
    <source>
        <dbReference type="EMBL" id="MFK7642519.1"/>
    </source>
</evidence>
<protein>
    <submittedName>
        <fullName evidence="1">Uncharacterized protein</fullName>
    </submittedName>
</protein>
<gene>
    <name evidence="1" type="ORF">ACI43T_08450</name>
</gene>
<proteinExistence type="predicted"/>
<comment type="caution">
    <text evidence="1">The sequence shown here is derived from an EMBL/GenBank/DDBJ whole genome shotgun (WGS) entry which is preliminary data.</text>
</comment>
<evidence type="ECO:0000313" key="2">
    <source>
        <dbReference type="Proteomes" id="UP001621964"/>
    </source>
</evidence>
<dbReference type="RefSeq" id="WP_405386490.1">
    <property type="nucleotide sequence ID" value="NZ_JBJGEB010000008.1"/>
</dbReference>
<dbReference type="PANTHER" id="PTHR39639">
    <property type="entry name" value="CHROMOSOME 16, WHOLE GENOME SHOTGUN SEQUENCE"/>
    <property type="match status" value="1"/>
</dbReference>